<dbReference type="AlphaFoldDB" id="A0A450U7J0"/>
<sequence length="81" mass="9411">MPLRVKFLKVLVFYPEQITSRPIPPDDERSRVETMKDRYRSWARNKQTSPIGLRVPAFADLQAEESFFTIPGPGFRQSLAE</sequence>
<organism evidence="1">
    <name type="scientific">Candidatus Kentrum sp. LFY</name>
    <dbReference type="NCBI Taxonomy" id="2126342"/>
    <lineage>
        <taxon>Bacteria</taxon>
        <taxon>Pseudomonadati</taxon>
        <taxon>Pseudomonadota</taxon>
        <taxon>Gammaproteobacteria</taxon>
        <taxon>Candidatus Kentrum</taxon>
    </lineage>
</organism>
<proteinExistence type="predicted"/>
<reference evidence="1" key="1">
    <citation type="submission" date="2019-02" db="EMBL/GenBank/DDBJ databases">
        <authorList>
            <person name="Gruber-Vodicka R. H."/>
            <person name="Seah K. B. B."/>
        </authorList>
    </citation>
    <scope>NUCLEOTIDE SEQUENCE</scope>
    <source>
        <strain evidence="1">BECK_M6</strain>
    </source>
</reference>
<evidence type="ECO:0000313" key="1">
    <source>
        <dbReference type="EMBL" id="VFJ87737.1"/>
    </source>
</evidence>
<name>A0A450U7J0_9GAMM</name>
<gene>
    <name evidence="1" type="ORF">BECKLFY1418A_GA0070994_100242</name>
</gene>
<accession>A0A450U7J0</accession>
<dbReference type="EMBL" id="CAADFH010000002">
    <property type="protein sequence ID" value="VFJ87737.1"/>
    <property type="molecule type" value="Genomic_DNA"/>
</dbReference>
<protein>
    <submittedName>
        <fullName evidence="1">Uncharacterized protein</fullName>
    </submittedName>
</protein>